<evidence type="ECO:0000313" key="8">
    <source>
        <dbReference type="EMBL" id="CAI9971712.1"/>
    </source>
</evidence>
<feature type="transmembrane region" description="Helical" evidence="6">
    <location>
        <begin position="477"/>
        <end position="497"/>
    </location>
</feature>
<gene>
    <name evidence="9" type="ORF">HINF_LOCUS36824</name>
    <name evidence="8" type="ORF">HINF_LOCUS59357</name>
</gene>
<evidence type="ECO:0000256" key="4">
    <source>
        <dbReference type="ARBA" id="ARBA00022989"/>
    </source>
</evidence>
<accession>A0AA86V0Q4</accession>
<keyword evidence="2" id="KW-0813">Transport</keyword>
<keyword evidence="3 6" id="KW-0812">Transmembrane</keyword>
<feature type="transmembrane region" description="Helical" evidence="6">
    <location>
        <begin position="112"/>
        <end position="131"/>
    </location>
</feature>
<evidence type="ECO:0000256" key="6">
    <source>
        <dbReference type="SAM" id="Phobius"/>
    </source>
</evidence>
<feature type="transmembrane region" description="Helical" evidence="6">
    <location>
        <begin position="371"/>
        <end position="394"/>
    </location>
</feature>
<dbReference type="InterPro" id="IPR036259">
    <property type="entry name" value="MFS_trans_sf"/>
</dbReference>
<comment type="subcellular location">
    <subcellularLocation>
        <location evidence="1">Membrane</location>
        <topology evidence="1">Multi-pass membrane protein</topology>
    </subcellularLocation>
</comment>
<evidence type="ECO:0000256" key="3">
    <source>
        <dbReference type="ARBA" id="ARBA00022692"/>
    </source>
</evidence>
<keyword evidence="10" id="KW-1185">Reference proteome</keyword>
<evidence type="ECO:0000256" key="2">
    <source>
        <dbReference type="ARBA" id="ARBA00022448"/>
    </source>
</evidence>
<reference evidence="9 10" key="2">
    <citation type="submission" date="2024-07" db="EMBL/GenBank/DDBJ databases">
        <authorList>
            <person name="Akdeniz Z."/>
        </authorList>
    </citation>
    <scope>NUCLEOTIDE SEQUENCE [LARGE SCALE GENOMIC DNA]</scope>
</reference>
<feature type="transmembrane region" description="Helical" evidence="6">
    <location>
        <begin position="330"/>
        <end position="350"/>
    </location>
</feature>
<comment type="caution">
    <text evidence="8">The sequence shown here is derived from an EMBL/GenBank/DDBJ whole genome shotgun (WGS) entry which is preliminary data.</text>
</comment>
<dbReference type="Pfam" id="PF07690">
    <property type="entry name" value="MFS_1"/>
    <property type="match status" value="1"/>
</dbReference>
<evidence type="ECO:0000259" key="7">
    <source>
        <dbReference type="PROSITE" id="PS50850"/>
    </source>
</evidence>
<dbReference type="Gene3D" id="1.20.1720.10">
    <property type="entry name" value="Multidrug resistance protein D"/>
    <property type="match status" value="1"/>
</dbReference>
<dbReference type="SUPFAM" id="SSF103473">
    <property type="entry name" value="MFS general substrate transporter"/>
    <property type="match status" value="1"/>
</dbReference>
<dbReference type="Proteomes" id="UP001642409">
    <property type="component" value="Unassembled WGS sequence"/>
</dbReference>
<organism evidence="8">
    <name type="scientific">Hexamita inflata</name>
    <dbReference type="NCBI Taxonomy" id="28002"/>
    <lineage>
        <taxon>Eukaryota</taxon>
        <taxon>Metamonada</taxon>
        <taxon>Diplomonadida</taxon>
        <taxon>Hexamitidae</taxon>
        <taxon>Hexamitinae</taxon>
        <taxon>Hexamita</taxon>
    </lineage>
</organism>
<keyword evidence="5 6" id="KW-0472">Membrane</keyword>
<name>A0AA86V0Q4_9EUKA</name>
<feature type="transmembrane region" description="Helical" evidence="6">
    <location>
        <begin position="232"/>
        <end position="251"/>
    </location>
</feature>
<feature type="transmembrane region" description="Helical" evidence="6">
    <location>
        <begin position="137"/>
        <end position="155"/>
    </location>
</feature>
<sequence>MQSNDDSDKLQSENITVQIPKINITVIQKQKKFKALSLMPGQAKFAHMTPLLFLSGITCFMDTQATNMALPYMQKDFDVSESLIQWTLTIYYLAQASLSIPIAKFGENIGQVYTLFGLFVISFLINIGLFFVKNFPAFLVLRFISGAVCGGQLVCRTSLVRKLAPPQKAQQYLQYLQILMSIMVIIVPLLAGVLIDIDWPWIYLVCALSAFLNILTVIPYTNPETPKEKAKFDIWGCVVLFCAIGFLDIAFTILSSYHYVGCGVFVVLSIIMFVVFVYIEKKAADPVLPLQLMKNPVVSYIIANVSYFYIGTGLGYLLPQTFMFYGHPASQTGMITTAAALVMLLVSLFLPKLSKKVLNKHIMVTSFSLNVITIICGIVFSSNVYAFIAIWLVFQTINTFFSQLVFPITLLSVPPQYTSQMSAVPTTSKTLTQGVAMCAVSRGGFSYAFAYPKNIAYEKSAQVVRSRTLYVTYKNEIAYEIFYLFINFVQLYYILLFKQLIQLNIPQIQVIQQYYLKLILIQLTYILE</sequence>
<dbReference type="AlphaFoldDB" id="A0AA86V0Q4"/>
<dbReference type="InterPro" id="IPR020846">
    <property type="entry name" value="MFS_dom"/>
</dbReference>
<evidence type="ECO:0000313" key="9">
    <source>
        <dbReference type="EMBL" id="CAL6037302.1"/>
    </source>
</evidence>
<dbReference type="GO" id="GO:0022857">
    <property type="term" value="F:transmembrane transporter activity"/>
    <property type="evidence" value="ECO:0007669"/>
    <property type="project" value="InterPro"/>
</dbReference>
<feature type="transmembrane region" description="Helical" evidence="6">
    <location>
        <begin position="83"/>
        <end position="100"/>
    </location>
</feature>
<feature type="transmembrane region" description="Helical" evidence="6">
    <location>
        <begin position="300"/>
        <end position="318"/>
    </location>
</feature>
<dbReference type="Gene3D" id="1.20.1250.20">
    <property type="entry name" value="MFS general substrate transporter like domains"/>
    <property type="match status" value="1"/>
</dbReference>
<keyword evidence="4 6" id="KW-1133">Transmembrane helix</keyword>
<reference evidence="8" key="1">
    <citation type="submission" date="2023-06" db="EMBL/GenBank/DDBJ databases">
        <authorList>
            <person name="Kurt Z."/>
        </authorList>
    </citation>
    <scope>NUCLEOTIDE SEQUENCE</scope>
</reference>
<dbReference type="GO" id="GO:0016020">
    <property type="term" value="C:membrane"/>
    <property type="evidence" value="ECO:0007669"/>
    <property type="project" value="UniProtKB-SubCell"/>
</dbReference>
<dbReference type="PANTHER" id="PTHR42718">
    <property type="entry name" value="MAJOR FACILITATOR SUPERFAMILY MULTIDRUG TRANSPORTER MFSC"/>
    <property type="match status" value="1"/>
</dbReference>
<dbReference type="EMBL" id="CAXDID020000136">
    <property type="protein sequence ID" value="CAL6037302.1"/>
    <property type="molecule type" value="Genomic_DNA"/>
</dbReference>
<dbReference type="PROSITE" id="PS50850">
    <property type="entry name" value="MFS"/>
    <property type="match status" value="1"/>
</dbReference>
<feature type="transmembrane region" description="Helical" evidence="6">
    <location>
        <begin position="257"/>
        <end position="279"/>
    </location>
</feature>
<evidence type="ECO:0000256" key="1">
    <source>
        <dbReference type="ARBA" id="ARBA00004141"/>
    </source>
</evidence>
<protein>
    <submittedName>
        <fullName evidence="8">Major facilitator superfamily protein</fullName>
    </submittedName>
    <submittedName>
        <fullName evidence="9">Major_facilitator superfamily protein</fullName>
    </submittedName>
</protein>
<dbReference type="InterPro" id="IPR011701">
    <property type="entry name" value="MFS"/>
</dbReference>
<feature type="transmembrane region" description="Helical" evidence="6">
    <location>
        <begin position="201"/>
        <end position="220"/>
    </location>
</feature>
<feature type="domain" description="Major facilitator superfamily (MFS) profile" evidence="7">
    <location>
        <begin position="48"/>
        <end position="528"/>
    </location>
</feature>
<feature type="transmembrane region" description="Helical" evidence="6">
    <location>
        <begin position="45"/>
        <end position="63"/>
    </location>
</feature>
<dbReference type="PANTHER" id="PTHR42718:SF9">
    <property type="entry name" value="MAJOR FACILITATOR SUPERFAMILY MULTIDRUG TRANSPORTER MFSC"/>
    <property type="match status" value="1"/>
</dbReference>
<evidence type="ECO:0000313" key="10">
    <source>
        <dbReference type="Proteomes" id="UP001642409"/>
    </source>
</evidence>
<feature type="transmembrane region" description="Helical" evidence="6">
    <location>
        <begin position="175"/>
        <end position="195"/>
    </location>
</feature>
<evidence type="ECO:0000256" key="5">
    <source>
        <dbReference type="ARBA" id="ARBA00023136"/>
    </source>
</evidence>
<proteinExistence type="predicted"/>
<dbReference type="EMBL" id="CATOUU010001095">
    <property type="protein sequence ID" value="CAI9971712.1"/>
    <property type="molecule type" value="Genomic_DNA"/>
</dbReference>